<feature type="domain" description="DNA polymerase III delta subunit-like C-terminal" evidence="9">
    <location>
        <begin position="224"/>
        <end position="335"/>
    </location>
</feature>
<dbReference type="Gene3D" id="1.20.272.10">
    <property type="match status" value="1"/>
</dbReference>
<name>A0A3P1UZP8_9ACTO</name>
<dbReference type="NCBIfam" id="TIGR01128">
    <property type="entry name" value="holA"/>
    <property type="match status" value="1"/>
</dbReference>
<evidence type="ECO:0000313" key="11">
    <source>
        <dbReference type="Proteomes" id="UP000271272"/>
    </source>
</evidence>
<dbReference type="AlphaFoldDB" id="A0A3P1UZP8"/>
<evidence type="ECO:0000256" key="8">
    <source>
        <dbReference type="SAM" id="MobiDB-lite"/>
    </source>
</evidence>
<keyword evidence="11" id="KW-1185">Reference proteome</keyword>
<evidence type="ECO:0000256" key="1">
    <source>
        <dbReference type="ARBA" id="ARBA00012417"/>
    </source>
</evidence>
<evidence type="ECO:0000256" key="6">
    <source>
        <dbReference type="ARBA" id="ARBA00034754"/>
    </source>
</evidence>
<keyword evidence="5" id="KW-0239">DNA-directed DNA polymerase</keyword>
<dbReference type="InterPro" id="IPR027417">
    <property type="entry name" value="P-loop_NTPase"/>
</dbReference>
<dbReference type="GO" id="GO:0006261">
    <property type="term" value="P:DNA-templated DNA replication"/>
    <property type="evidence" value="ECO:0007669"/>
    <property type="project" value="TreeGrafter"/>
</dbReference>
<evidence type="ECO:0000256" key="7">
    <source>
        <dbReference type="ARBA" id="ARBA00049244"/>
    </source>
</evidence>
<keyword evidence="2 10" id="KW-0808">Transferase</keyword>
<organism evidence="10 11">
    <name type="scientific">Actinomyces bowdenii</name>
    <dbReference type="NCBI Taxonomy" id="131109"/>
    <lineage>
        <taxon>Bacteria</taxon>
        <taxon>Bacillati</taxon>
        <taxon>Actinomycetota</taxon>
        <taxon>Actinomycetes</taxon>
        <taxon>Actinomycetales</taxon>
        <taxon>Actinomycetaceae</taxon>
        <taxon>Actinomyces</taxon>
    </lineage>
</organism>
<dbReference type="EC" id="2.7.7.7" evidence="1"/>
<accession>A0A3P1UZP8</accession>
<comment type="similarity">
    <text evidence="6">Belongs to the DNA polymerase HolA subunit family.</text>
</comment>
<evidence type="ECO:0000313" key="10">
    <source>
        <dbReference type="EMBL" id="RRD27281.1"/>
    </source>
</evidence>
<dbReference type="Gene3D" id="3.40.50.300">
    <property type="entry name" value="P-loop containing nucleotide triphosphate hydrolases"/>
    <property type="match status" value="1"/>
</dbReference>
<evidence type="ECO:0000256" key="5">
    <source>
        <dbReference type="ARBA" id="ARBA00022932"/>
    </source>
</evidence>
<dbReference type="InterPro" id="IPR008921">
    <property type="entry name" value="DNA_pol3_clamp-load_cplx_C"/>
</dbReference>
<evidence type="ECO:0000256" key="3">
    <source>
        <dbReference type="ARBA" id="ARBA00022695"/>
    </source>
</evidence>
<dbReference type="EMBL" id="RQZC01000018">
    <property type="protein sequence ID" value="RRD27281.1"/>
    <property type="molecule type" value="Genomic_DNA"/>
</dbReference>
<gene>
    <name evidence="10" type="primary">holA</name>
    <name evidence="10" type="ORF">EII10_09570</name>
</gene>
<keyword evidence="3 10" id="KW-0548">Nucleotidyltransferase</keyword>
<proteinExistence type="inferred from homology"/>
<feature type="region of interest" description="Disordered" evidence="8">
    <location>
        <begin position="1"/>
        <end position="24"/>
    </location>
</feature>
<dbReference type="Proteomes" id="UP000271272">
    <property type="component" value="Unassembled WGS sequence"/>
</dbReference>
<evidence type="ECO:0000256" key="4">
    <source>
        <dbReference type="ARBA" id="ARBA00022705"/>
    </source>
</evidence>
<comment type="catalytic activity">
    <reaction evidence="7">
        <text>DNA(n) + a 2'-deoxyribonucleoside 5'-triphosphate = DNA(n+1) + diphosphate</text>
        <dbReference type="Rhea" id="RHEA:22508"/>
        <dbReference type="Rhea" id="RHEA-COMP:17339"/>
        <dbReference type="Rhea" id="RHEA-COMP:17340"/>
        <dbReference type="ChEBI" id="CHEBI:33019"/>
        <dbReference type="ChEBI" id="CHEBI:61560"/>
        <dbReference type="ChEBI" id="CHEBI:173112"/>
        <dbReference type="EC" id="2.7.7.7"/>
    </reaction>
</comment>
<comment type="caution">
    <text evidence="10">The sequence shown here is derived from an EMBL/GenBank/DDBJ whole genome shotgun (WGS) entry which is preliminary data.</text>
</comment>
<reference evidence="10 11" key="1">
    <citation type="submission" date="2018-11" db="EMBL/GenBank/DDBJ databases">
        <title>Genomes From Bacteria Associated with the Canine Oral Cavity: a Test Case for Automated Genome-Based Taxonomic Assignment.</title>
        <authorList>
            <person name="Coil D.A."/>
            <person name="Jospin G."/>
            <person name="Darling A.E."/>
            <person name="Wallis C."/>
            <person name="Davis I.J."/>
            <person name="Harris S."/>
            <person name="Eisen J.A."/>
            <person name="Holcombe L.J."/>
            <person name="O'Flynn C."/>
        </authorList>
    </citation>
    <scope>NUCLEOTIDE SEQUENCE [LARGE SCALE GENOMIC DNA]</scope>
    <source>
        <strain evidence="10 11">OH5050</strain>
    </source>
</reference>
<dbReference type="PANTHER" id="PTHR34388">
    <property type="entry name" value="DNA POLYMERASE III SUBUNIT DELTA"/>
    <property type="match status" value="1"/>
</dbReference>
<dbReference type="OrthoDB" id="8478864at2"/>
<dbReference type="GO" id="GO:0003677">
    <property type="term" value="F:DNA binding"/>
    <property type="evidence" value="ECO:0007669"/>
    <property type="project" value="InterPro"/>
</dbReference>
<dbReference type="GO" id="GO:0003887">
    <property type="term" value="F:DNA-directed DNA polymerase activity"/>
    <property type="evidence" value="ECO:0007669"/>
    <property type="project" value="UniProtKB-KW"/>
</dbReference>
<dbReference type="RefSeq" id="WP_124934280.1">
    <property type="nucleotide sequence ID" value="NZ_RQZC01000018.1"/>
</dbReference>
<dbReference type="InterPro" id="IPR005790">
    <property type="entry name" value="DNA_polIII_delta"/>
</dbReference>
<evidence type="ECO:0000259" key="9">
    <source>
        <dbReference type="Pfam" id="PF21694"/>
    </source>
</evidence>
<feature type="compositionally biased region" description="Low complexity" evidence="8">
    <location>
        <begin position="14"/>
        <end position="23"/>
    </location>
</feature>
<dbReference type="Pfam" id="PF21694">
    <property type="entry name" value="DNA_pol3_delta_C"/>
    <property type="match status" value="1"/>
</dbReference>
<sequence length="355" mass="36928">MASPRSSRSRGARSSRGSGAPAGIPWDQAELAPVILIRAGEEILADRAVALLVAQARAKDPTTQVTRVEAATYEAHQLDTLVSPSLFGEPRLILIPALEQMTDALLSDLLAYVGAADPEVAVILRHNGGQRGKRLLDAIKASPYPVIACDAIKSPKDKSALVTADVRRAGRRIEPEAVGALVDALGSDVRELASAVDQLLADTQGTVSVEHVRTYYAGRIEATGFTVADAAAAGNAPAAVTALRHAVATGTDPVAIVAALAMKIRQLARVAAAGGRRMSPAELGMAPWQVDRARRELSGWSDDALATSILAVARADAETKGASRDPVYAVERAVLAICRARGAGAAPRSGGRPAR</sequence>
<protein>
    <recommendedName>
        <fullName evidence="1">DNA-directed DNA polymerase</fullName>
        <ecNumber evidence="1">2.7.7.7</ecNumber>
    </recommendedName>
</protein>
<keyword evidence="4" id="KW-0235">DNA replication</keyword>
<dbReference type="PANTHER" id="PTHR34388:SF1">
    <property type="entry name" value="DNA POLYMERASE III SUBUNIT DELTA"/>
    <property type="match status" value="1"/>
</dbReference>
<dbReference type="GO" id="GO:0009360">
    <property type="term" value="C:DNA polymerase III complex"/>
    <property type="evidence" value="ECO:0007669"/>
    <property type="project" value="TreeGrafter"/>
</dbReference>
<dbReference type="InterPro" id="IPR048466">
    <property type="entry name" value="DNA_pol3_delta-like_C"/>
</dbReference>
<dbReference type="SUPFAM" id="SSF48019">
    <property type="entry name" value="post-AAA+ oligomerization domain-like"/>
    <property type="match status" value="1"/>
</dbReference>
<evidence type="ECO:0000256" key="2">
    <source>
        <dbReference type="ARBA" id="ARBA00022679"/>
    </source>
</evidence>